<keyword evidence="3" id="KW-1185">Reference proteome</keyword>
<evidence type="ECO:0000313" key="2">
    <source>
        <dbReference type="EMBL" id="CUH15157.1"/>
    </source>
</evidence>
<gene>
    <name evidence="2" type="ORF">JSE7799_00298</name>
</gene>
<evidence type="ECO:0000256" key="1">
    <source>
        <dbReference type="SAM" id="SignalP"/>
    </source>
</evidence>
<feature type="signal peptide" evidence="1">
    <location>
        <begin position="1"/>
        <end position="16"/>
    </location>
</feature>
<dbReference type="RefSeq" id="WP_055662011.1">
    <property type="nucleotide sequence ID" value="NZ_CYPR01000017.1"/>
</dbReference>
<reference evidence="2 3" key="1">
    <citation type="submission" date="2015-09" db="EMBL/GenBank/DDBJ databases">
        <authorList>
            <person name="Jackson K.R."/>
            <person name="Lunt B.L."/>
            <person name="Fisher J.N.B."/>
            <person name="Gardner A.V."/>
            <person name="Bailey M.E."/>
            <person name="Deus L.M."/>
            <person name="Earl A.S."/>
            <person name="Gibby P.D."/>
            <person name="Hartmann K.A."/>
            <person name="Liu J.E."/>
            <person name="Manci A.M."/>
            <person name="Nielsen D.A."/>
            <person name="Solomon M.B."/>
            <person name="Breakwell D.P."/>
            <person name="Burnett S.H."/>
            <person name="Grose J.H."/>
        </authorList>
    </citation>
    <scope>NUCLEOTIDE SEQUENCE [LARGE SCALE GENOMIC DNA]</scope>
    <source>
        <strain evidence="2 3">CECT 7799</strain>
    </source>
</reference>
<name>A0A0M7B6I5_9RHOB</name>
<sequence length="81" mass="8765">MKLPLLFGLLAMTATAGCAVTPENFETDPVTLATQDGDVTCQLYSSRLTTWDRSIDRPASMSVKTADEICQAEGRRVLVEG</sequence>
<dbReference type="PROSITE" id="PS51257">
    <property type="entry name" value="PROKAR_LIPOPROTEIN"/>
    <property type="match status" value="1"/>
</dbReference>
<protein>
    <submittedName>
        <fullName evidence="2">Uncharacterized protein</fullName>
    </submittedName>
</protein>
<dbReference type="Proteomes" id="UP000049455">
    <property type="component" value="Unassembled WGS sequence"/>
</dbReference>
<proteinExistence type="predicted"/>
<dbReference type="EMBL" id="CYPR01000017">
    <property type="protein sequence ID" value="CUH15157.1"/>
    <property type="molecule type" value="Genomic_DNA"/>
</dbReference>
<feature type="chain" id="PRO_5005810125" evidence="1">
    <location>
        <begin position="17"/>
        <end position="81"/>
    </location>
</feature>
<keyword evidence="1" id="KW-0732">Signal</keyword>
<dbReference type="OrthoDB" id="7777983at2"/>
<evidence type="ECO:0000313" key="3">
    <source>
        <dbReference type="Proteomes" id="UP000049455"/>
    </source>
</evidence>
<dbReference type="AlphaFoldDB" id="A0A0M7B6I5"/>
<organism evidence="2 3">
    <name type="scientific">Jannaschia seosinensis</name>
    <dbReference type="NCBI Taxonomy" id="313367"/>
    <lineage>
        <taxon>Bacteria</taxon>
        <taxon>Pseudomonadati</taxon>
        <taxon>Pseudomonadota</taxon>
        <taxon>Alphaproteobacteria</taxon>
        <taxon>Rhodobacterales</taxon>
        <taxon>Roseobacteraceae</taxon>
        <taxon>Jannaschia</taxon>
    </lineage>
</organism>
<accession>A0A0M7B6I5</accession>